<dbReference type="GO" id="GO:0000978">
    <property type="term" value="F:RNA polymerase II cis-regulatory region sequence-specific DNA binding"/>
    <property type="evidence" value="ECO:0000318"/>
    <property type="project" value="GO_Central"/>
</dbReference>
<feature type="compositionally biased region" description="Polar residues" evidence="7">
    <location>
        <begin position="37"/>
        <end position="48"/>
    </location>
</feature>
<feature type="compositionally biased region" description="Polar residues" evidence="7">
    <location>
        <begin position="55"/>
        <end position="89"/>
    </location>
</feature>
<evidence type="ECO:0000259" key="8">
    <source>
        <dbReference type="PROSITE" id="PS50217"/>
    </source>
</evidence>
<dbReference type="GO" id="GO:0110034">
    <property type="term" value="P:negative regulation of adenylate cyclase-activating glucose-activated G protein-coupled receptor signaling pathway"/>
    <property type="evidence" value="ECO:0007669"/>
    <property type="project" value="EnsemblFungi"/>
</dbReference>
<dbReference type="OMA" id="HGAFMSQ"/>
<name>B6JV63_SCHJY</name>
<dbReference type="SMART" id="SM00338">
    <property type="entry name" value="BRLZ"/>
    <property type="match status" value="1"/>
</dbReference>
<evidence type="ECO:0000256" key="1">
    <source>
        <dbReference type="ARBA" id="ARBA00004123"/>
    </source>
</evidence>
<gene>
    <name evidence="10" type="primary">atf1</name>
    <name evidence="9" type="ORF">SJAG_00266</name>
</gene>
<keyword evidence="6" id="KW-0175">Coiled coil</keyword>
<dbReference type="GeneID" id="7047852"/>
<dbReference type="CDD" id="cd14687">
    <property type="entry name" value="bZIP_ATF2"/>
    <property type="match status" value="1"/>
</dbReference>
<evidence type="ECO:0000256" key="5">
    <source>
        <dbReference type="ARBA" id="ARBA00023242"/>
    </source>
</evidence>
<dbReference type="GO" id="GO:0000792">
    <property type="term" value="C:heterochromatin"/>
    <property type="evidence" value="ECO:0007669"/>
    <property type="project" value="EnsemblFungi"/>
</dbReference>
<comment type="subcellular location">
    <subcellularLocation>
        <location evidence="1">Nucleus</location>
    </subcellularLocation>
</comment>
<dbReference type="GO" id="GO:0045128">
    <property type="term" value="P:negative regulation of reciprocal meiotic recombination"/>
    <property type="evidence" value="ECO:0007669"/>
    <property type="project" value="EnsemblFungi"/>
</dbReference>
<dbReference type="GO" id="GO:0030466">
    <property type="term" value="P:silent mating-type cassette heterochromatin formation"/>
    <property type="evidence" value="ECO:0007669"/>
    <property type="project" value="EnsemblFungi"/>
</dbReference>
<keyword evidence="4" id="KW-0804">Transcription</keyword>
<evidence type="ECO:0000256" key="7">
    <source>
        <dbReference type="SAM" id="MobiDB-lite"/>
    </source>
</evidence>
<dbReference type="GO" id="GO:0060195">
    <property type="term" value="P:negative regulation of antisense RNA transcription"/>
    <property type="evidence" value="ECO:0007669"/>
    <property type="project" value="EnsemblFungi"/>
</dbReference>
<evidence type="ECO:0000313" key="11">
    <source>
        <dbReference type="Proteomes" id="UP000001744"/>
    </source>
</evidence>
<dbReference type="SUPFAM" id="SSF57959">
    <property type="entry name" value="Leucine zipper domain"/>
    <property type="match status" value="1"/>
</dbReference>
<dbReference type="GO" id="GO:0010846">
    <property type="term" value="P:activation of reciprocal meiotic recombination"/>
    <property type="evidence" value="ECO:0007669"/>
    <property type="project" value="EnsemblFungi"/>
</dbReference>
<dbReference type="InterPro" id="IPR004827">
    <property type="entry name" value="bZIP"/>
</dbReference>
<dbReference type="GO" id="GO:0000981">
    <property type="term" value="F:DNA-binding transcription factor activity, RNA polymerase II-specific"/>
    <property type="evidence" value="ECO:0000318"/>
    <property type="project" value="GO_Central"/>
</dbReference>
<protein>
    <submittedName>
        <fullName evidence="9">Transcription factor Atf1</fullName>
    </submittedName>
</protein>
<dbReference type="HOGENOM" id="CLU_435572_0_0_1"/>
<feature type="domain" description="BZIP" evidence="8">
    <location>
        <begin position="531"/>
        <end position="594"/>
    </location>
</feature>
<dbReference type="InterPro" id="IPR021755">
    <property type="entry name" value="TF_Aft1_HRA"/>
</dbReference>
<evidence type="ECO:0000256" key="4">
    <source>
        <dbReference type="ARBA" id="ARBA00023163"/>
    </source>
</evidence>
<feature type="compositionally biased region" description="Basic and acidic residues" evidence="7">
    <location>
        <begin position="525"/>
        <end position="538"/>
    </location>
</feature>
<dbReference type="VEuPathDB" id="FungiDB:SJAG_00266"/>
<dbReference type="eggNOG" id="KOG1414">
    <property type="taxonomic scope" value="Eukaryota"/>
</dbReference>
<dbReference type="GO" id="GO:0006357">
    <property type="term" value="P:regulation of transcription by RNA polymerase II"/>
    <property type="evidence" value="ECO:0000318"/>
    <property type="project" value="GO_Central"/>
</dbReference>
<dbReference type="PANTHER" id="PTHR19304">
    <property type="entry name" value="CYCLIC-AMP RESPONSE ELEMENT BINDING PROTEIN"/>
    <property type="match status" value="1"/>
</dbReference>
<dbReference type="Pfam" id="PF11786">
    <property type="entry name" value="Aft1_HRA"/>
    <property type="match status" value="1"/>
</dbReference>
<feature type="coiled-coil region" evidence="6">
    <location>
        <begin position="556"/>
        <end position="583"/>
    </location>
</feature>
<dbReference type="GO" id="GO:0007131">
    <property type="term" value="P:reciprocal meiotic recombination"/>
    <property type="evidence" value="ECO:0007669"/>
    <property type="project" value="EnsemblFungi"/>
</dbReference>
<evidence type="ECO:0000256" key="3">
    <source>
        <dbReference type="ARBA" id="ARBA00023125"/>
    </source>
</evidence>
<dbReference type="Gene3D" id="1.20.5.170">
    <property type="match status" value="1"/>
</dbReference>
<evidence type="ECO:0000256" key="2">
    <source>
        <dbReference type="ARBA" id="ARBA00023015"/>
    </source>
</evidence>
<reference evidence="9 11" key="1">
    <citation type="journal article" date="2011" name="Science">
        <title>Comparative functional genomics of the fission yeasts.</title>
        <authorList>
            <person name="Rhind N."/>
            <person name="Chen Z."/>
            <person name="Yassour M."/>
            <person name="Thompson D.A."/>
            <person name="Haas B.J."/>
            <person name="Habib N."/>
            <person name="Wapinski I."/>
            <person name="Roy S."/>
            <person name="Lin M.F."/>
            <person name="Heiman D.I."/>
            <person name="Young S.K."/>
            <person name="Furuya K."/>
            <person name="Guo Y."/>
            <person name="Pidoux A."/>
            <person name="Chen H.M."/>
            <person name="Robbertse B."/>
            <person name="Goldberg J.M."/>
            <person name="Aoki K."/>
            <person name="Bayne E.H."/>
            <person name="Berlin A.M."/>
            <person name="Desjardins C.A."/>
            <person name="Dobbs E."/>
            <person name="Dukaj L."/>
            <person name="Fan L."/>
            <person name="FitzGerald M.G."/>
            <person name="French C."/>
            <person name="Gujja S."/>
            <person name="Hansen K."/>
            <person name="Keifenheim D."/>
            <person name="Levin J.Z."/>
            <person name="Mosher R.A."/>
            <person name="Mueller C.A."/>
            <person name="Pfiffner J."/>
            <person name="Priest M."/>
            <person name="Russ C."/>
            <person name="Smialowska A."/>
            <person name="Swoboda P."/>
            <person name="Sykes S.M."/>
            <person name="Vaughn M."/>
            <person name="Vengrova S."/>
            <person name="Yoder R."/>
            <person name="Zeng Q."/>
            <person name="Allshire R."/>
            <person name="Baulcombe D."/>
            <person name="Birren B.W."/>
            <person name="Brown W."/>
            <person name="Ekwall K."/>
            <person name="Kellis M."/>
            <person name="Leatherwood J."/>
            <person name="Levin H."/>
            <person name="Margalit H."/>
            <person name="Martienssen R."/>
            <person name="Nieduszynski C.A."/>
            <person name="Spatafora J.W."/>
            <person name="Friedman N."/>
            <person name="Dalgaard J.Z."/>
            <person name="Baumann P."/>
            <person name="Niki H."/>
            <person name="Regev A."/>
            <person name="Nusbaum C."/>
        </authorList>
    </citation>
    <scope>NUCLEOTIDE SEQUENCE [LARGE SCALE GENOMIC DNA]</scope>
    <source>
        <strain evidence="11">yFS275 / FY16936</strain>
    </source>
</reference>
<evidence type="ECO:0000256" key="6">
    <source>
        <dbReference type="SAM" id="Coils"/>
    </source>
</evidence>
<dbReference type="OrthoDB" id="295274at2759"/>
<feature type="compositionally biased region" description="Polar residues" evidence="7">
    <location>
        <begin position="1"/>
        <end position="29"/>
    </location>
</feature>
<feature type="compositionally biased region" description="Polar residues" evidence="7">
    <location>
        <begin position="457"/>
        <end position="466"/>
    </location>
</feature>
<keyword evidence="2" id="KW-0805">Transcription regulation</keyword>
<feature type="region of interest" description="Disordered" evidence="7">
    <location>
        <begin position="390"/>
        <end position="538"/>
    </location>
</feature>
<dbReference type="GO" id="GO:1990243">
    <property type="term" value="C:atf1-pcr1 complex"/>
    <property type="evidence" value="ECO:0007669"/>
    <property type="project" value="EnsemblFungi"/>
</dbReference>
<dbReference type="FunFam" id="1.20.5.170:FF:000053">
    <property type="entry name" value="BZIP transcription factor AtfA"/>
    <property type="match status" value="1"/>
</dbReference>
<sequence>MSEASASANGNRTSDTSANNTSNPSTDALNTIGGRSANGSMSTVSNAAEQPVPSQPNNNSSAGGDSSQTKQLNTAPESAQVASNGLTTDQQRQQQQQQPRPPVGVTPSFVGFLKLDYEPNPFEHSFATTAAGRPPAPNVAQNMPAAHGAIGAGFNSRTMLPPVSSIASPDILSAVAAGSPFGYNSWSPFARSNVPNPLSPAIYDSAYRADYMNNGAQPSMGNPTAPVGVATPSGGPNVPNQPENAPMFQANSRLPTGLTPGANDSFRSLLTPGAGVNFPAPSPGTAALLGLHPSESQQFNDPSTMYRYATARSKLAAGTAGMPEQTDYFGTSAAANGLYLLSQAQEQQKARRGSMAENPRQPISSTDAAAILNQAQSQMNNGNTMMDAPRLQAQQQQQQQQPSQSMPYYNVNGNTNARRSSIQANTAAGQQPSQQASNITGIPSGARANEAPVTIDPSATSLNRPVNTAPAPKQEPSEVNGLQSQQTVVSPESGSHSPESQSKTLTSSSQNGGSANGKGSSRRGAKYETDEDKRRSFLERNRQAALKCRQRKKQWLSNLQAKVEFYGNENEILSAQVTALREEIVSLKTLLIAHKDCPVAQSNSVAVANSAAAPTMTNRDAQRINLGF</sequence>
<feature type="compositionally biased region" description="Low complexity" evidence="7">
    <location>
        <begin position="392"/>
        <end position="401"/>
    </location>
</feature>
<dbReference type="GO" id="GO:0140463">
    <property type="term" value="F:chromatin-protein adaptor activity"/>
    <property type="evidence" value="ECO:0007669"/>
    <property type="project" value="EnsemblFungi"/>
</dbReference>
<feature type="compositionally biased region" description="Polar residues" evidence="7">
    <location>
        <begin position="402"/>
        <end position="441"/>
    </location>
</feature>
<keyword evidence="11" id="KW-1185">Reference proteome</keyword>
<dbReference type="InterPro" id="IPR046347">
    <property type="entry name" value="bZIP_sf"/>
</dbReference>
<dbReference type="RefSeq" id="XP_002171557.1">
    <property type="nucleotide sequence ID" value="XM_002171521.2"/>
</dbReference>
<dbReference type="Pfam" id="PF00170">
    <property type="entry name" value="bZIP_1"/>
    <property type="match status" value="1"/>
</dbReference>
<proteinExistence type="predicted"/>
<dbReference type="STRING" id="402676.B6JV63"/>
<dbReference type="EMBL" id="KE651166">
    <property type="protein sequence ID" value="EEB05264.1"/>
    <property type="molecule type" value="Genomic_DNA"/>
</dbReference>
<dbReference type="PROSITE" id="PS50217">
    <property type="entry name" value="BZIP"/>
    <property type="match status" value="1"/>
</dbReference>
<dbReference type="GO" id="GO:0003723">
    <property type="term" value="F:RNA binding"/>
    <property type="evidence" value="ECO:0007669"/>
    <property type="project" value="EnsemblFungi"/>
</dbReference>
<feature type="region of interest" description="Disordered" evidence="7">
    <location>
        <begin position="1"/>
        <end position="107"/>
    </location>
</feature>
<keyword evidence="3" id="KW-0238">DNA-binding</keyword>
<evidence type="ECO:0000313" key="9">
    <source>
        <dbReference type="EMBL" id="EEB05264.1"/>
    </source>
</evidence>
<keyword evidence="5" id="KW-0539">Nucleus</keyword>
<accession>B6JV63</accession>
<feature type="compositionally biased region" description="Polar residues" evidence="7">
    <location>
        <begin position="480"/>
        <end position="519"/>
    </location>
</feature>
<dbReference type="AlphaFoldDB" id="B6JV63"/>
<dbReference type="Proteomes" id="UP000001744">
    <property type="component" value="Unassembled WGS sequence"/>
</dbReference>
<organism evidence="9 11">
    <name type="scientific">Schizosaccharomyces japonicus (strain yFS275 / FY16936)</name>
    <name type="common">Fission yeast</name>
    <dbReference type="NCBI Taxonomy" id="402676"/>
    <lineage>
        <taxon>Eukaryota</taxon>
        <taxon>Fungi</taxon>
        <taxon>Dikarya</taxon>
        <taxon>Ascomycota</taxon>
        <taxon>Taphrinomycotina</taxon>
        <taxon>Schizosaccharomycetes</taxon>
        <taxon>Schizosaccharomycetales</taxon>
        <taxon>Schizosaccharomycetaceae</taxon>
        <taxon>Schizosaccharomyces</taxon>
    </lineage>
</organism>
<dbReference type="InterPro" id="IPR051027">
    <property type="entry name" value="bZIP_transcription_factors"/>
</dbReference>
<dbReference type="GO" id="GO:0001228">
    <property type="term" value="F:DNA-binding transcription activator activity, RNA polymerase II-specific"/>
    <property type="evidence" value="ECO:0007669"/>
    <property type="project" value="EnsemblFungi"/>
</dbReference>
<dbReference type="JaponicusDB" id="SJAG_00266">
    <property type="gene designation" value="atf1"/>
</dbReference>
<evidence type="ECO:0000313" key="10">
    <source>
        <dbReference type="JaponicusDB" id="SJAG_00266"/>
    </source>
</evidence>
<dbReference type="GO" id="GO:0010844">
    <property type="term" value="F:recombination hotspot binding"/>
    <property type="evidence" value="ECO:0007669"/>
    <property type="project" value="EnsemblFungi"/>
</dbReference>
<dbReference type="GO" id="GO:0000122">
    <property type="term" value="P:negative regulation of transcription by RNA polymerase II"/>
    <property type="evidence" value="ECO:0007669"/>
    <property type="project" value="EnsemblFungi"/>
</dbReference>